<comment type="caution">
    <text evidence="6">The sequence shown here is derived from an EMBL/GenBank/DDBJ whole genome shotgun (WGS) entry which is preliminary data.</text>
</comment>
<keyword evidence="4" id="KW-0539">Nucleus</keyword>
<dbReference type="Pfam" id="PF00172">
    <property type="entry name" value="Zn_clus"/>
    <property type="match status" value="1"/>
</dbReference>
<evidence type="ECO:0000313" key="7">
    <source>
        <dbReference type="Proteomes" id="UP001149074"/>
    </source>
</evidence>
<dbReference type="AlphaFoldDB" id="A0A9W9K6T9"/>
<dbReference type="GeneID" id="81358668"/>
<organism evidence="6 7">
    <name type="scientific">Penicillium argentinense</name>
    <dbReference type="NCBI Taxonomy" id="1131581"/>
    <lineage>
        <taxon>Eukaryota</taxon>
        <taxon>Fungi</taxon>
        <taxon>Dikarya</taxon>
        <taxon>Ascomycota</taxon>
        <taxon>Pezizomycotina</taxon>
        <taxon>Eurotiomycetes</taxon>
        <taxon>Eurotiomycetidae</taxon>
        <taxon>Eurotiales</taxon>
        <taxon>Aspergillaceae</taxon>
        <taxon>Penicillium</taxon>
    </lineage>
</organism>
<keyword evidence="1" id="KW-0805">Transcription regulation</keyword>
<dbReference type="GO" id="GO:0008270">
    <property type="term" value="F:zinc ion binding"/>
    <property type="evidence" value="ECO:0007669"/>
    <property type="project" value="InterPro"/>
</dbReference>
<keyword evidence="7" id="KW-1185">Reference proteome</keyword>
<dbReference type="SUPFAM" id="SSF57701">
    <property type="entry name" value="Zn2/Cys6 DNA-binding domain"/>
    <property type="match status" value="1"/>
</dbReference>
<dbReference type="InterPro" id="IPR036864">
    <property type="entry name" value="Zn2-C6_fun-type_DNA-bd_sf"/>
</dbReference>
<dbReference type="SMART" id="SM00066">
    <property type="entry name" value="GAL4"/>
    <property type="match status" value="1"/>
</dbReference>
<sequence length="153" mass="18113">MGRRNIGNPSRKTHRNSRIGCGNCKKRHIRCDEAFPQCQNCTRLNRLCDYSDTVFLTERHDGRHPDLLMTWRIMTELRRWHMTGIAPLTHLRLVPEGFWDKYTGTDLRLLLHVTRVSMDFESRGISNCSVWVQKMPAYEDQVWFPKIRSPCTH</sequence>
<evidence type="ECO:0000259" key="5">
    <source>
        <dbReference type="PROSITE" id="PS50048"/>
    </source>
</evidence>
<dbReference type="PROSITE" id="PS50048">
    <property type="entry name" value="ZN2_CY6_FUNGAL_2"/>
    <property type="match status" value="1"/>
</dbReference>
<dbReference type="RefSeq" id="XP_056473055.1">
    <property type="nucleotide sequence ID" value="XM_056619689.1"/>
</dbReference>
<proteinExistence type="predicted"/>
<dbReference type="PROSITE" id="PS00463">
    <property type="entry name" value="ZN2_CY6_FUNGAL_1"/>
    <property type="match status" value="1"/>
</dbReference>
<name>A0A9W9K6T9_9EURO</name>
<dbReference type="Proteomes" id="UP001149074">
    <property type="component" value="Unassembled WGS sequence"/>
</dbReference>
<dbReference type="GO" id="GO:0000981">
    <property type="term" value="F:DNA-binding transcription factor activity, RNA polymerase II-specific"/>
    <property type="evidence" value="ECO:0007669"/>
    <property type="project" value="InterPro"/>
</dbReference>
<dbReference type="CDD" id="cd00067">
    <property type="entry name" value="GAL4"/>
    <property type="match status" value="1"/>
</dbReference>
<dbReference type="Gene3D" id="4.10.240.10">
    <property type="entry name" value="Zn(2)-C6 fungal-type DNA-binding domain"/>
    <property type="match status" value="1"/>
</dbReference>
<gene>
    <name evidence="6" type="ORF">N7532_007196</name>
</gene>
<dbReference type="PANTHER" id="PTHR47657">
    <property type="entry name" value="STEROL REGULATORY ELEMENT-BINDING PROTEIN ECM22"/>
    <property type="match status" value="1"/>
</dbReference>
<reference evidence="6" key="1">
    <citation type="submission" date="2022-11" db="EMBL/GenBank/DDBJ databases">
        <authorList>
            <person name="Petersen C."/>
        </authorList>
    </citation>
    <scope>NUCLEOTIDE SEQUENCE</scope>
    <source>
        <strain evidence="6">IBT 30761</strain>
    </source>
</reference>
<feature type="domain" description="Zn(2)-C6 fungal-type" evidence="5">
    <location>
        <begin position="20"/>
        <end position="50"/>
    </location>
</feature>
<dbReference type="InterPro" id="IPR052400">
    <property type="entry name" value="Zn2-C6_fungal_TF"/>
</dbReference>
<keyword evidence="3" id="KW-0804">Transcription</keyword>
<evidence type="ECO:0000256" key="3">
    <source>
        <dbReference type="ARBA" id="ARBA00023163"/>
    </source>
</evidence>
<dbReference type="EMBL" id="JAPQKI010000006">
    <property type="protein sequence ID" value="KAJ5094905.1"/>
    <property type="molecule type" value="Genomic_DNA"/>
</dbReference>
<evidence type="ECO:0000313" key="6">
    <source>
        <dbReference type="EMBL" id="KAJ5094905.1"/>
    </source>
</evidence>
<evidence type="ECO:0000256" key="1">
    <source>
        <dbReference type="ARBA" id="ARBA00023015"/>
    </source>
</evidence>
<dbReference type="OrthoDB" id="2593732at2759"/>
<evidence type="ECO:0000256" key="4">
    <source>
        <dbReference type="ARBA" id="ARBA00023242"/>
    </source>
</evidence>
<dbReference type="GO" id="GO:0003677">
    <property type="term" value="F:DNA binding"/>
    <property type="evidence" value="ECO:0007669"/>
    <property type="project" value="UniProtKB-KW"/>
</dbReference>
<accession>A0A9W9K6T9</accession>
<dbReference type="InterPro" id="IPR001138">
    <property type="entry name" value="Zn2Cys6_DnaBD"/>
</dbReference>
<protein>
    <submittedName>
        <fullName evidence="6">C6 transcription factor rosa-like protein</fullName>
    </submittedName>
</protein>
<dbReference type="PANTHER" id="PTHR47657:SF12">
    <property type="entry name" value="ZN(II)2CYS6 TRANSCRIPTION FACTOR (EUROFUNG)"/>
    <property type="match status" value="1"/>
</dbReference>
<evidence type="ECO:0000256" key="2">
    <source>
        <dbReference type="ARBA" id="ARBA00023125"/>
    </source>
</evidence>
<keyword evidence="2" id="KW-0238">DNA-binding</keyword>
<reference evidence="6" key="2">
    <citation type="journal article" date="2023" name="IMA Fungus">
        <title>Comparative genomic study of the Penicillium genus elucidates a diverse pangenome and 15 lateral gene transfer events.</title>
        <authorList>
            <person name="Petersen C."/>
            <person name="Sorensen T."/>
            <person name="Nielsen M.R."/>
            <person name="Sondergaard T.E."/>
            <person name="Sorensen J.L."/>
            <person name="Fitzpatrick D.A."/>
            <person name="Frisvad J.C."/>
            <person name="Nielsen K.L."/>
        </authorList>
    </citation>
    <scope>NUCLEOTIDE SEQUENCE</scope>
    <source>
        <strain evidence="6">IBT 30761</strain>
    </source>
</reference>